<dbReference type="InterPro" id="IPR039110">
    <property type="entry name" value="KNL2-like"/>
</dbReference>
<dbReference type="PANTHER" id="PTHR16124:SF3">
    <property type="entry name" value="MIS18-BINDING PROTEIN 1"/>
    <property type="match status" value="1"/>
</dbReference>
<dbReference type="PANTHER" id="PTHR16124">
    <property type="entry name" value="MIS18-BINDING PROTEIN 1"/>
    <property type="match status" value="1"/>
</dbReference>
<dbReference type="Pfam" id="PF09133">
    <property type="entry name" value="SANTA"/>
    <property type="match status" value="1"/>
</dbReference>
<comment type="caution">
    <text evidence="2">The sequence shown here is derived from an EMBL/GenBank/DDBJ whole genome shotgun (WGS) entry which is preliminary data.</text>
</comment>
<organism evidence="2 3">
    <name type="scientific">Penelope pileata</name>
    <dbReference type="NCBI Taxonomy" id="1118817"/>
    <lineage>
        <taxon>Eukaryota</taxon>
        <taxon>Metazoa</taxon>
        <taxon>Chordata</taxon>
        <taxon>Craniata</taxon>
        <taxon>Vertebrata</taxon>
        <taxon>Euteleostomi</taxon>
        <taxon>Archelosauria</taxon>
        <taxon>Archosauria</taxon>
        <taxon>Dinosauria</taxon>
        <taxon>Saurischia</taxon>
        <taxon>Theropoda</taxon>
        <taxon>Coelurosauria</taxon>
        <taxon>Aves</taxon>
        <taxon>Neognathae</taxon>
        <taxon>Galloanserae</taxon>
        <taxon>Galliformes</taxon>
        <taxon>Cracidae</taxon>
        <taxon>Penelope</taxon>
    </lineage>
</organism>
<feature type="non-terminal residue" evidence="2">
    <location>
        <position position="100"/>
    </location>
</feature>
<evidence type="ECO:0000259" key="1">
    <source>
        <dbReference type="Pfam" id="PF09133"/>
    </source>
</evidence>
<dbReference type="GO" id="GO:0000775">
    <property type="term" value="C:chromosome, centromeric region"/>
    <property type="evidence" value="ECO:0007669"/>
    <property type="project" value="TreeGrafter"/>
</dbReference>
<feature type="domain" description="SANTA" evidence="1">
    <location>
        <begin position="4"/>
        <end position="90"/>
    </location>
</feature>
<protein>
    <submittedName>
        <fullName evidence="2">M18BP protein</fullName>
    </submittedName>
</protein>
<feature type="non-terminal residue" evidence="2">
    <location>
        <position position="1"/>
    </location>
</feature>
<accession>A0A851NM55</accession>
<proteinExistence type="predicted"/>
<dbReference type="Proteomes" id="UP000613066">
    <property type="component" value="Unassembled WGS sequence"/>
</dbReference>
<name>A0A851NM55_9GALL</name>
<dbReference type="EMBL" id="WBMW01002639">
    <property type="protein sequence ID" value="NXC43451.1"/>
    <property type="molecule type" value="Genomic_DNA"/>
</dbReference>
<evidence type="ECO:0000313" key="3">
    <source>
        <dbReference type="Proteomes" id="UP000613066"/>
    </source>
</evidence>
<evidence type="ECO:0000313" key="2">
    <source>
        <dbReference type="EMBL" id="NXC43451.1"/>
    </source>
</evidence>
<gene>
    <name evidence="2" type="primary">Mis18bp1_0</name>
    <name evidence="2" type="ORF">PENPIL_R05759</name>
</gene>
<keyword evidence="3" id="KW-1185">Reference proteome</keyword>
<dbReference type="OrthoDB" id="118550at2759"/>
<dbReference type="InterPro" id="IPR015216">
    <property type="entry name" value="SANTA"/>
</dbReference>
<reference evidence="2" key="1">
    <citation type="submission" date="2019-09" db="EMBL/GenBank/DDBJ databases">
        <title>Bird 10,000 Genomes (B10K) Project - Family phase.</title>
        <authorList>
            <person name="Zhang G."/>
        </authorList>
    </citation>
    <scope>NUCLEOTIDE SEQUENCE</scope>
    <source>
        <strain evidence="2">B10K-DU-001-08</strain>
        <tissue evidence="2">Muscle</tissue>
    </source>
</reference>
<sequence length="100" mass="11793">QKKICLDSWRVKLMNGDTAVCVEGKRKDMKDILWHSNAVVERVTNTQVKTSSGSIYLLQGKIDYVSMRKEGFPTKFIKKFEYGFSRKWKECINELLEERR</sequence>
<dbReference type="AlphaFoldDB" id="A0A851NM55"/>